<sequence>MQACVLRLDEYQFHEVRDINHVAMVACHTCHVYSSADYVIDQSTDCGQDLQRPKTQSCYLYFNHDALNTRSPVEVAPILCSRESDVSHSRIRPALTLEYRLPLETPADTARR</sequence>
<dbReference type="AlphaFoldDB" id="A0A7R9HSA4"/>
<proteinExistence type="predicted"/>
<protein>
    <submittedName>
        <fullName evidence="1">Uncharacterized protein</fullName>
    </submittedName>
</protein>
<gene>
    <name evidence="1" type="ORF">TMSB3V08_LOCUS7542</name>
</gene>
<dbReference type="EMBL" id="OB794644">
    <property type="protein sequence ID" value="CAD7430793.1"/>
    <property type="molecule type" value="Genomic_DNA"/>
</dbReference>
<evidence type="ECO:0000313" key="1">
    <source>
        <dbReference type="EMBL" id="CAD7430793.1"/>
    </source>
</evidence>
<name>A0A7R9HSA4_9NEOP</name>
<reference evidence="1" key="1">
    <citation type="submission" date="2020-11" db="EMBL/GenBank/DDBJ databases">
        <authorList>
            <person name="Tran Van P."/>
        </authorList>
    </citation>
    <scope>NUCLEOTIDE SEQUENCE</scope>
</reference>
<organism evidence="1">
    <name type="scientific">Timema monikensis</name>
    <dbReference type="NCBI Taxonomy" id="170555"/>
    <lineage>
        <taxon>Eukaryota</taxon>
        <taxon>Metazoa</taxon>
        <taxon>Ecdysozoa</taxon>
        <taxon>Arthropoda</taxon>
        <taxon>Hexapoda</taxon>
        <taxon>Insecta</taxon>
        <taxon>Pterygota</taxon>
        <taxon>Neoptera</taxon>
        <taxon>Polyneoptera</taxon>
        <taxon>Phasmatodea</taxon>
        <taxon>Timematodea</taxon>
        <taxon>Timematoidea</taxon>
        <taxon>Timematidae</taxon>
        <taxon>Timema</taxon>
    </lineage>
</organism>
<accession>A0A7R9HSA4</accession>